<evidence type="ECO:0000256" key="4">
    <source>
        <dbReference type="ARBA" id="ARBA00022679"/>
    </source>
</evidence>
<dbReference type="InterPro" id="IPR015424">
    <property type="entry name" value="PyrdxlP-dep_Trfase"/>
</dbReference>
<protein>
    <recommendedName>
        <fullName evidence="10">Adenosylmethionine-8-amino-7-oxononanoate aminotransferase</fullName>
        <ecNumber evidence="10">2.6.1.62</ecNumber>
    </recommendedName>
    <alternativeName>
        <fullName evidence="10">7,8-diamino-pelargonic acid aminotransferase</fullName>
        <shortName evidence="10">DAPA AT</shortName>
        <shortName evidence="10">DAPA aminotransferase</shortName>
    </alternativeName>
    <alternativeName>
        <fullName evidence="10">7,8-diaminononanoate synthase</fullName>
        <shortName evidence="10">DANS</shortName>
    </alternativeName>
    <alternativeName>
        <fullName evidence="10">Diaminopelargonic acid synthase</fullName>
    </alternativeName>
</protein>
<dbReference type="EMBL" id="LQOT01000073">
    <property type="protein sequence ID" value="ORV40470.1"/>
    <property type="molecule type" value="Genomic_DNA"/>
</dbReference>
<evidence type="ECO:0000256" key="10">
    <source>
        <dbReference type="HAMAP-Rule" id="MF_00834"/>
    </source>
</evidence>
<dbReference type="SUPFAM" id="SSF53383">
    <property type="entry name" value="PLP-dependent transferases"/>
    <property type="match status" value="1"/>
</dbReference>
<comment type="cofactor">
    <cofactor evidence="1 10">
        <name>pyridoxal 5'-phosphate</name>
        <dbReference type="ChEBI" id="CHEBI:597326"/>
    </cofactor>
</comment>
<organism evidence="11 12">
    <name type="scientific">Mycolicibacter engbaekii</name>
    <dbReference type="NCBI Taxonomy" id="188915"/>
    <lineage>
        <taxon>Bacteria</taxon>
        <taxon>Bacillati</taxon>
        <taxon>Actinomycetota</taxon>
        <taxon>Actinomycetes</taxon>
        <taxon>Mycobacteriales</taxon>
        <taxon>Mycobacteriaceae</taxon>
        <taxon>Mycolicibacter</taxon>
    </lineage>
</organism>
<dbReference type="NCBIfam" id="TIGR00508">
    <property type="entry name" value="bioA"/>
    <property type="match status" value="1"/>
</dbReference>
<comment type="catalytic activity">
    <reaction evidence="8 10">
        <text>(8S)-8-amino-7-oxononanoate + S-adenosyl-L-methionine = S-adenosyl-4-methylsulfanyl-2-oxobutanoate + (7R,8S)-7,8-diammoniononanoate</text>
        <dbReference type="Rhea" id="RHEA:16861"/>
        <dbReference type="ChEBI" id="CHEBI:16490"/>
        <dbReference type="ChEBI" id="CHEBI:59789"/>
        <dbReference type="ChEBI" id="CHEBI:149468"/>
        <dbReference type="ChEBI" id="CHEBI:149469"/>
        <dbReference type="EC" id="2.6.1.62"/>
    </reaction>
</comment>
<dbReference type="PANTHER" id="PTHR42684:SF17">
    <property type="entry name" value="ADENOSYLMETHIONINE-8-AMINO-7-OXONONANOATE AMINOTRANSFERASE"/>
    <property type="match status" value="1"/>
</dbReference>
<evidence type="ECO:0000256" key="3">
    <source>
        <dbReference type="ARBA" id="ARBA00022576"/>
    </source>
</evidence>
<keyword evidence="10" id="KW-0963">Cytoplasm</keyword>
<keyword evidence="3 10" id="KW-0032">Aminotransferase</keyword>
<dbReference type="STRING" id="188915.AWC02_18610"/>
<accession>A0A1X1T7F7</accession>
<keyword evidence="5 10" id="KW-0949">S-adenosyl-L-methionine</keyword>
<keyword evidence="12" id="KW-1185">Reference proteome</keyword>
<feature type="binding site" evidence="10">
    <location>
        <position position="316"/>
    </location>
    <ligand>
        <name>substrate</name>
    </ligand>
</feature>
<keyword evidence="6 10" id="KW-0093">Biotin biosynthesis</keyword>
<feature type="site" description="Participates in the substrate recognition with KAPA and in a stacking interaction with the adenine ring of SAM" evidence="10">
    <location>
        <position position="25"/>
    </location>
</feature>
<feature type="binding site" evidence="10">
    <location>
        <begin position="124"/>
        <end position="125"/>
    </location>
    <ligand>
        <name>pyridoxal 5'-phosphate</name>
        <dbReference type="ChEBI" id="CHEBI:597326"/>
    </ligand>
</feature>
<dbReference type="PROSITE" id="PS00600">
    <property type="entry name" value="AA_TRANSFER_CLASS_3"/>
    <property type="match status" value="1"/>
</dbReference>
<feature type="binding site" evidence="10">
    <location>
        <position position="157"/>
    </location>
    <ligand>
        <name>substrate</name>
    </ligand>
</feature>
<evidence type="ECO:0000256" key="6">
    <source>
        <dbReference type="ARBA" id="ARBA00022756"/>
    </source>
</evidence>
<evidence type="ECO:0000313" key="11">
    <source>
        <dbReference type="EMBL" id="ORV40470.1"/>
    </source>
</evidence>
<dbReference type="GO" id="GO:0005737">
    <property type="term" value="C:cytoplasm"/>
    <property type="evidence" value="ECO:0007669"/>
    <property type="project" value="UniProtKB-SubCell"/>
</dbReference>
<dbReference type="GO" id="GO:0004015">
    <property type="term" value="F:adenosylmethionine-8-amino-7-oxononanoate transaminase activity"/>
    <property type="evidence" value="ECO:0007669"/>
    <property type="project" value="UniProtKB-UniRule"/>
</dbReference>
<comment type="pathway">
    <text evidence="2 10">Cofactor biosynthesis; biotin biosynthesis; 7,8-diaminononanoate from 8-amino-7-oxononanoate (SAM route): step 1/1.</text>
</comment>
<dbReference type="FunFam" id="3.40.640.10:FF:000041">
    <property type="entry name" value="Adenosylmethionine-8-amino-7-oxononanoate aminotransferase"/>
    <property type="match status" value="1"/>
</dbReference>
<dbReference type="HAMAP" id="MF_00834">
    <property type="entry name" value="BioA"/>
    <property type="match status" value="1"/>
</dbReference>
<dbReference type="UniPathway" id="UPA00078">
    <property type="reaction ID" value="UER00160"/>
</dbReference>
<proteinExistence type="inferred from homology"/>
<dbReference type="NCBIfam" id="NF004624">
    <property type="entry name" value="PRK05964.1"/>
    <property type="match status" value="1"/>
</dbReference>
<dbReference type="Gene3D" id="3.40.640.10">
    <property type="entry name" value="Type I PLP-dependent aspartate aminotransferase-like (Major domain)"/>
    <property type="match status" value="1"/>
</dbReference>
<reference evidence="11 12" key="1">
    <citation type="submission" date="2016-01" db="EMBL/GenBank/DDBJ databases">
        <title>The new phylogeny of the genus Mycobacterium.</title>
        <authorList>
            <person name="Tarcisio F."/>
            <person name="Conor M."/>
            <person name="Antonella G."/>
            <person name="Elisabetta G."/>
            <person name="Giulia F.S."/>
            <person name="Sara T."/>
            <person name="Anna F."/>
            <person name="Clotilde B."/>
            <person name="Roberto B."/>
            <person name="Veronica D.S."/>
            <person name="Fabio R."/>
            <person name="Monica P."/>
            <person name="Olivier J."/>
            <person name="Enrico T."/>
            <person name="Nicola S."/>
        </authorList>
    </citation>
    <scope>NUCLEOTIDE SEQUENCE [LARGE SCALE GENOMIC DNA]</scope>
    <source>
        <strain evidence="11 12">ATCC 27353</strain>
    </source>
</reference>
<feature type="binding site" evidence="10">
    <location>
        <position position="400"/>
    </location>
    <ligand>
        <name>substrate</name>
    </ligand>
</feature>
<evidence type="ECO:0000256" key="7">
    <source>
        <dbReference type="ARBA" id="ARBA00022898"/>
    </source>
</evidence>
<dbReference type="InterPro" id="IPR005815">
    <property type="entry name" value="BioA"/>
</dbReference>
<comment type="caution">
    <text evidence="11">The sequence shown here is derived from an EMBL/GenBank/DDBJ whole genome shotgun (WGS) entry which is preliminary data.</text>
</comment>
<feature type="binding site" evidence="10">
    <location>
        <position position="64"/>
    </location>
    <ligand>
        <name>substrate</name>
    </ligand>
</feature>
<gene>
    <name evidence="10" type="primary">bioA</name>
    <name evidence="11" type="ORF">AWC02_18610</name>
</gene>
<evidence type="ECO:0000313" key="12">
    <source>
        <dbReference type="Proteomes" id="UP000193465"/>
    </source>
</evidence>
<dbReference type="CDD" id="cd00610">
    <property type="entry name" value="OAT_like"/>
    <property type="match status" value="1"/>
</dbReference>
<dbReference type="AlphaFoldDB" id="A0A1X1T7F7"/>
<dbReference type="GO" id="GO:0009102">
    <property type="term" value="P:biotin biosynthetic process"/>
    <property type="evidence" value="ECO:0007669"/>
    <property type="project" value="UniProtKB-UniRule"/>
</dbReference>
<keyword evidence="4 10" id="KW-0808">Transferase</keyword>
<dbReference type="Proteomes" id="UP000193465">
    <property type="component" value="Unassembled WGS sequence"/>
</dbReference>
<feature type="modified residue" description="N6-(pyridoxal phosphate)lysine" evidence="10">
    <location>
        <position position="283"/>
    </location>
</feature>
<dbReference type="Gene3D" id="3.90.1150.10">
    <property type="entry name" value="Aspartate Aminotransferase, domain 1"/>
    <property type="match status" value="1"/>
</dbReference>
<dbReference type="InterPro" id="IPR049704">
    <property type="entry name" value="Aminotrans_3_PPA_site"/>
</dbReference>
<evidence type="ECO:0000256" key="8">
    <source>
        <dbReference type="ARBA" id="ARBA00048449"/>
    </source>
</evidence>
<feature type="binding site" evidence="10">
    <location>
        <position position="254"/>
    </location>
    <ligand>
        <name>pyridoxal 5'-phosphate</name>
        <dbReference type="ChEBI" id="CHEBI:597326"/>
    </ligand>
</feature>
<dbReference type="InterPro" id="IPR015421">
    <property type="entry name" value="PyrdxlP-dep_Trfase_major"/>
</dbReference>
<evidence type="ECO:0000256" key="9">
    <source>
        <dbReference type="ARBA" id="ARBA00060970"/>
    </source>
</evidence>
<dbReference type="GO" id="GO:0030170">
    <property type="term" value="F:pyridoxal phosphate binding"/>
    <property type="evidence" value="ECO:0007669"/>
    <property type="project" value="UniProtKB-UniRule"/>
</dbReference>
<comment type="subunit">
    <text evidence="10">Homodimer.</text>
</comment>
<dbReference type="PANTHER" id="PTHR42684">
    <property type="entry name" value="ADENOSYLMETHIONINE-8-AMINO-7-OXONONANOATE AMINOTRANSFERASE"/>
    <property type="match status" value="1"/>
</dbReference>
<name>A0A1X1T7F7_9MYCO</name>
<evidence type="ECO:0000256" key="1">
    <source>
        <dbReference type="ARBA" id="ARBA00001933"/>
    </source>
</evidence>
<evidence type="ECO:0000256" key="2">
    <source>
        <dbReference type="ARBA" id="ARBA00005063"/>
    </source>
</evidence>
<dbReference type="InterPro" id="IPR015422">
    <property type="entry name" value="PyrdxlP-dep_Trfase_small"/>
</dbReference>
<comment type="similarity">
    <text evidence="9 10">Belongs to the class-III pyridoxal-phosphate-dependent aminotransferase family. BioA subfamily.</text>
</comment>
<feature type="binding site" evidence="10">
    <location>
        <position position="283"/>
    </location>
    <ligand>
        <name>substrate</name>
    </ligand>
</feature>
<sequence length="434" mass="45929">MSSGMSALSPDQISAIDAAHLWHPYSTIGAETLRPAVVLGARGAYLTLAGDDAEHDVLDAMSSWWAAIHGHGHRALDEAATAQLATMSHVMFGGLTHEPAARLAKLLVEITPAGLDTVFFSDSGSVSVEVAVKMALQYWRARGRPAKHRLMTWRGGYHGDTFTPMSICDPDGGMHSLWRDVLADQVFAPQVPRHYDPAYSAAFEAQLEQHRDEVAAVVVEPVVQGAGGMRFHDPRYLTDLRDACTRQGVLLIFDEIATGFGRTGELFAADHAGVSPDIMCVGKALTGGYLSLAATLCSAEVAHTISSGEAGALMHGPTFMANPLACAVSVASTELLLSQDWRAAVAGIGAGLTDALDPARELPGVADVRICGAIGVIECRQPVDLAVATPVALEHGVWLRPFRNLVYAMPPYVCTPDEIARIGGAMVAVAHALA</sequence>
<dbReference type="InterPro" id="IPR005814">
    <property type="entry name" value="Aminotrans_3"/>
</dbReference>
<keyword evidence="7 10" id="KW-0663">Pyridoxal phosphate</keyword>
<feature type="binding site" evidence="10">
    <location>
        <begin position="317"/>
        <end position="318"/>
    </location>
    <ligand>
        <name>pyridoxal 5'-phosphate</name>
        <dbReference type="ChEBI" id="CHEBI:597326"/>
    </ligand>
</feature>
<dbReference type="Pfam" id="PF00202">
    <property type="entry name" value="Aminotran_3"/>
    <property type="match status" value="1"/>
</dbReference>
<evidence type="ECO:0000256" key="5">
    <source>
        <dbReference type="ARBA" id="ARBA00022691"/>
    </source>
</evidence>
<comment type="subcellular location">
    <subcellularLocation>
        <location evidence="10">Cytoplasm</location>
    </subcellularLocation>
</comment>
<dbReference type="EC" id="2.6.1.62" evidence="10"/>
<comment type="function">
    <text evidence="10">Catalyzes the transfer of the alpha-amino group from S-adenosyl-L-methionine (SAM) to 7-keto-8-aminopelargonic acid (KAPA) to form 7,8-diaminopelargonic acid (DAPA). It is the only aminotransferase known to utilize SAM as an amino donor.</text>
</comment>